<dbReference type="PANTHER" id="PTHR43525">
    <property type="entry name" value="PROTEIN MALY"/>
    <property type="match status" value="1"/>
</dbReference>
<reference evidence="7 8" key="1">
    <citation type="submission" date="2017-03" db="EMBL/GenBank/DDBJ databases">
        <authorList>
            <person name="Afonso C.L."/>
            <person name="Miller P.J."/>
            <person name="Scott M.A."/>
            <person name="Spackman E."/>
            <person name="Goraichik I."/>
            <person name="Dimitrov K.M."/>
            <person name="Suarez D.L."/>
            <person name="Swayne D.E."/>
        </authorList>
    </citation>
    <scope>NUCLEOTIDE SEQUENCE [LARGE SCALE GENOMIC DNA]</scope>
    <source>
        <strain evidence="7 8">CECT 7023</strain>
    </source>
</reference>
<dbReference type="InterPro" id="IPR004839">
    <property type="entry name" value="Aminotransferase_I/II_large"/>
</dbReference>
<keyword evidence="3 7" id="KW-0456">Lyase</keyword>
<dbReference type="EC" id="2.6.1.-" evidence="5"/>
<keyword evidence="5" id="KW-0032">Aminotransferase</keyword>
<dbReference type="InterPro" id="IPR004838">
    <property type="entry name" value="NHTrfase_class1_PyrdxlP-BS"/>
</dbReference>
<dbReference type="NCBIfam" id="TIGR04350">
    <property type="entry name" value="C_S_lyase_PatB"/>
    <property type="match status" value="1"/>
</dbReference>
<evidence type="ECO:0000256" key="5">
    <source>
        <dbReference type="RuleBase" id="RU000481"/>
    </source>
</evidence>
<dbReference type="PANTHER" id="PTHR43525:SF1">
    <property type="entry name" value="PROTEIN MALY"/>
    <property type="match status" value="1"/>
</dbReference>
<evidence type="ECO:0000256" key="3">
    <source>
        <dbReference type="ARBA" id="ARBA00023239"/>
    </source>
</evidence>
<comment type="similarity">
    <text evidence="5">Belongs to the class-I pyridoxal-phosphate-dependent aminotransferase family.</text>
</comment>
<evidence type="ECO:0000256" key="2">
    <source>
        <dbReference type="ARBA" id="ARBA00022898"/>
    </source>
</evidence>
<dbReference type="InterPro" id="IPR051798">
    <property type="entry name" value="Class-II_PLP-Dep_Aminotrans"/>
</dbReference>
<comment type="cofactor">
    <cofactor evidence="1 5">
        <name>pyridoxal 5'-phosphate</name>
        <dbReference type="ChEBI" id="CHEBI:597326"/>
    </cofactor>
</comment>
<evidence type="ECO:0000256" key="1">
    <source>
        <dbReference type="ARBA" id="ARBA00001933"/>
    </source>
</evidence>
<organism evidence="7 8">
    <name type="scientific">Roseisalinus antarcticus</name>
    <dbReference type="NCBI Taxonomy" id="254357"/>
    <lineage>
        <taxon>Bacteria</taxon>
        <taxon>Pseudomonadati</taxon>
        <taxon>Pseudomonadota</taxon>
        <taxon>Alphaproteobacteria</taxon>
        <taxon>Rhodobacterales</taxon>
        <taxon>Roseobacteraceae</taxon>
        <taxon>Roseisalinus</taxon>
    </lineage>
</organism>
<keyword evidence="5" id="KW-0808">Transferase</keyword>
<dbReference type="GO" id="GO:0008483">
    <property type="term" value="F:transaminase activity"/>
    <property type="evidence" value="ECO:0007669"/>
    <property type="project" value="UniProtKB-KW"/>
</dbReference>
<feature type="domain" description="Aminotransferase class I/classII large" evidence="6">
    <location>
        <begin position="38"/>
        <end position="383"/>
    </location>
</feature>
<dbReference type="InterPro" id="IPR015424">
    <property type="entry name" value="PyrdxlP-dep_Trfase"/>
</dbReference>
<comment type="similarity">
    <text evidence="4">Belongs to the class-II pyridoxal-phosphate-dependent aminotransferase family. MalY/PatB cystathionine beta-lyase subfamily.</text>
</comment>
<dbReference type="RefSeq" id="WP_085878701.1">
    <property type="nucleotide sequence ID" value="NZ_FWFZ01000007.1"/>
</dbReference>
<dbReference type="Gene3D" id="3.90.1150.10">
    <property type="entry name" value="Aspartate Aminotransferase, domain 1"/>
    <property type="match status" value="1"/>
</dbReference>
<evidence type="ECO:0000313" key="7">
    <source>
        <dbReference type="EMBL" id="SLN44678.1"/>
    </source>
</evidence>
<gene>
    <name evidence="7" type="primary">patB</name>
    <name evidence="7" type="ORF">ROA7023_01843</name>
</gene>
<proteinExistence type="inferred from homology"/>
<evidence type="ECO:0000259" key="6">
    <source>
        <dbReference type="Pfam" id="PF00155"/>
    </source>
</evidence>
<dbReference type="AlphaFoldDB" id="A0A1Y5SND5"/>
<dbReference type="InterPro" id="IPR015422">
    <property type="entry name" value="PyrdxlP-dep_Trfase_small"/>
</dbReference>
<dbReference type="OrthoDB" id="3224382at2"/>
<dbReference type="Proteomes" id="UP000193900">
    <property type="component" value="Unassembled WGS sequence"/>
</dbReference>
<dbReference type="Gene3D" id="3.40.640.10">
    <property type="entry name" value="Type I PLP-dependent aspartate aminotransferase-like (Major domain)"/>
    <property type="match status" value="1"/>
</dbReference>
<dbReference type="GO" id="GO:0030170">
    <property type="term" value="F:pyridoxal phosphate binding"/>
    <property type="evidence" value="ECO:0007669"/>
    <property type="project" value="InterPro"/>
</dbReference>
<dbReference type="Pfam" id="PF00155">
    <property type="entry name" value="Aminotran_1_2"/>
    <property type="match status" value="1"/>
</dbReference>
<dbReference type="InterPro" id="IPR015421">
    <property type="entry name" value="PyrdxlP-dep_Trfase_major"/>
</dbReference>
<dbReference type="GO" id="GO:0016829">
    <property type="term" value="F:lyase activity"/>
    <property type="evidence" value="ECO:0007669"/>
    <property type="project" value="UniProtKB-KW"/>
</dbReference>
<dbReference type="CDD" id="cd00609">
    <property type="entry name" value="AAT_like"/>
    <property type="match status" value="1"/>
</dbReference>
<evidence type="ECO:0000256" key="4">
    <source>
        <dbReference type="ARBA" id="ARBA00037974"/>
    </source>
</evidence>
<keyword evidence="8" id="KW-1185">Reference proteome</keyword>
<accession>A0A1Y5SND5</accession>
<keyword evidence="2" id="KW-0663">Pyridoxal phosphate</keyword>
<evidence type="ECO:0000313" key="8">
    <source>
        <dbReference type="Proteomes" id="UP000193900"/>
    </source>
</evidence>
<name>A0A1Y5SND5_9RHOB</name>
<sequence length="391" mass="42916">MDFDRLTVRRGTHSAKWSAAGKALGLTGEDALPMWVADMDFDTSPHILDAVTRLRDTAILGYFDGLDAVAGTIADWMRTRHGWAMDPDHALFVGGLGNGIATCLQAFTEPGDGIIIFTPVYLEFAKKVKNARREVHESPLILDSDGQFQIDFDALEAGMTGREKVMLLSSPHNPAGRLWTLEEQRRLAEFCARHDLVLMSDEVHQDLVFPGSEHLPMMVAAPEHADRIVMLTSASKTFNIAGTRVGTVTVPDPRLRETLRRTVAMLDIQPNIFGAFLTQAAYGPGGAEWVDSLTPYLAGNAALFREEIARIPGLRATPMQGTYLAWVDFTPLGMNFEEIRRRLVEDARIGGSPGPDFGTGGDCAMRFNIGTQRSRVAEAAARIQEAFSDVQ</sequence>
<dbReference type="PROSITE" id="PS00105">
    <property type="entry name" value="AA_TRANSFER_CLASS_1"/>
    <property type="match status" value="1"/>
</dbReference>
<dbReference type="EMBL" id="FWFZ01000007">
    <property type="protein sequence ID" value="SLN44678.1"/>
    <property type="molecule type" value="Genomic_DNA"/>
</dbReference>
<dbReference type="SUPFAM" id="SSF53383">
    <property type="entry name" value="PLP-dependent transferases"/>
    <property type="match status" value="1"/>
</dbReference>
<dbReference type="InterPro" id="IPR027619">
    <property type="entry name" value="C-S_lyase_PatB-like"/>
</dbReference>
<protein>
    <recommendedName>
        <fullName evidence="5">Aminotransferase</fullName>
        <ecNumber evidence="5">2.6.1.-</ecNumber>
    </recommendedName>
</protein>